<protein>
    <recommendedName>
        <fullName evidence="3">ATP-dependent DNA helicase</fullName>
    </recommendedName>
</protein>
<reference evidence="1" key="1">
    <citation type="thesis" date="2020" institute="ProQuest LLC" country="789 East Eisenhower Parkway, Ann Arbor, MI, USA">
        <title>Comparative Genomics and Chromosome Evolution.</title>
        <authorList>
            <person name="Mudd A.B."/>
        </authorList>
    </citation>
    <scope>NUCLEOTIDE SEQUENCE</scope>
    <source>
        <strain evidence="1">237g6f4</strain>
        <tissue evidence="1">Blood</tissue>
    </source>
</reference>
<gene>
    <name evidence="1" type="ORF">GDO81_023029</name>
</gene>
<dbReference type="AlphaFoldDB" id="A0AAV6YMU6"/>
<comment type="caution">
    <text evidence="1">The sequence shown here is derived from an EMBL/GenBank/DDBJ whole genome shotgun (WGS) entry which is preliminary data.</text>
</comment>
<dbReference type="EMBL" id="WNYA01022737">
    <property type="protein sequence ID" value="KAG8538246.1"/>
    <property type="molecule type" value="Genomic_DNA"/>
</dbReference>
<evidence type="ECO:0000313" key="2">
    <source>
        <dbReference type="Proteomes" id="UP000824782"/>
    </source>
</evidence>
<organism evidence="1 2">
    <name type="scientific">Engystomops pustulosus</name>
    <name type="common">Tungara frog</name>
    <name type="synonym">Physalaemus pustulosus</name>
    <dbReference type="NCBI Taxonomy" id="76066"/>
    <lineage>
        <taxon>Eukaryota</taxon>
        <taxon>Metazoa</taxon>
        <taxon>Chordata</taxon>
        <taxon>Craniata</taxon>
        <taxon>Vertebrata</taxon>
        <taxon>Euteleostomi</taxon>
        <taxon>Amphibia</taxon>
        <taxon>Batrachia</taxon>
        <taxon>Anura</taxon>
        <taxon>Neobatrachia</taxon>
        <taxon>Hyloidea</taxon>
        <taxon>Leptodactylidae</taxon>
        <taxon>Leiuperinae</taxon>
        <taxon>Engystomops</taxon>
    </lineage>
</organism>
<dbReference type="PANTHER" id="PTHR10492:SF57">
    <property type="entry name" value="ATP-DEPENDENT DNA HELICASE"/>
    <property type="match status" value="1"/>
</dbReference>
<name>A0AAV6YMU6_ENGPU</name>
<proteinExistence type="predicted"/>
<sequence length="91" mass="10074">MVMSGKPITASFLAYSIKKANINKINLQIRSLLPGVCKTYKSIDTVTDPSLALIYPTEFLNSLETQLHNFLLKPGAHILLLRNFDKAAKAV</sequence>
<dbReference type="PANTHER" id="PTHR10492">
    <property type="match status" value="1"/>
</dbReference>
<keyword evidence="2" id="KW-1185">Reference proteome</keyword>
<evidence type="ECO:0000313" key="1">
    <source>
        <dbReference type="EMBL" id="KAG8538246.1"/>
    </source>
</evidence>
<dbReference type="Proteomes" id="UP000824782">
    <property type="component" value="Unassembled WGS sequence"/>
</dbReference>
<accession>A0AAV6YMU6</accession>
<evidence type="ECO:0008006" key="3">
    <source>
        <dbReference type="Google" id="ProtNLM"/>
    </source>
</evidence>